<accession>A0AAU9R0D3</accession>
<reference evidence="1" key="1">
    <citation type="submission" date="2022-01" db="EMBL/GenBank/DDBJ databases">
        <authorList>
            <person name="Lagorce A."/>
        </authorList>
    </citation>
    <scope>NUCLEOTIDE SEQUENCE</scope>
    <source>
        <strain evidence="1">Th15_F1_A12</strain>
    </source>
</reference>
<protein>
    <submittedName>
        <fullName evidence="1">Uncharacterized protein</fullName>
    </submittedName>
</protein>
<name>A0AAU9R0D3_9VIBR</name>
<sequence length="48" mass="5402">MNTPVSLCLHPSESIGMFKVLNNFDLASQDLSPYENVEDWSKCQELGN</sequence>
<proteinExistence type="predicted"/>
<evidence type="ECO:0000313" key="1">
    <source>
        <dbReference type="EMBL" id="CAH1603395.1"/>
    </source>
</evidence>
<organism evidence="1 2">
    <name type="scientific">Vibrio jasicida</name>
    <dbReference type="NCBI Taxonomy" id="766224"/>
    <lineage>
        <taxon>Bacteria</taxon>
        <taxon>Pseudomonadati</taxon>
        <taxon>Pseudomonadota</taxon>
        <taxon>Gammaproteobacteria</taxon>
        <taxon>Vibrionales</taxon>
        <taxon>Vibrionaceae</taxon>
        <taxon>Vibrio</taxon>
    </lineage>
</organism>
<comment type="caution">
    <text evidence="1">The sequence shown here is derived from an EMBL/GenBank/DDBJ whole genome shotgun (WGS) entry which is preliminary data.</text>
</comment>
<dbReference type="EMBL" id="CAKMUD010000127">
    <property type="protein sequence ID" value="CAH1603395.1"/>
    <property type="molecule type" value="Genomic_DNA"/>
</dbReference>
<evidence type="ECO:0000313" key="2">
    <source>
        <dbReference type="Proteomes" id="UP001295462"/>
    </source>
</evidence>
<dbReference type="AlphaFoldDB" id="A0AAU9R0D3"/>
<gene>
    <name evidence="1" type="ORF">THF1A12_70114</name>
</gene>
<dbReference type="Proteomes" id="UP001295462">
    <property type="component" value="Unassembled WGS sequence"/>
</dbReference>